<evidence type="ECO:0000313" key="1">
    <source>
        <dbReference type="EMBL" id="MBB5957678.1"/>
    </source>
</evidence>
<dbReference type="RefSeq" id="WP_184692944.1">
    <property type="nucleotide sequence ID" value="NZ_JACHJN010000006.1"/>
</dbReference>
<protein>
    <submittedName>
        <fullName evidence="1">Putative RNase H-like nuclease</fullName>
    </submittedName>
</protein>
<dbReference type="EMBL" id="JACHJN010000006">
    <property type="protein sequence ID" value="MBB5957678.1"/>
    <property type="molecule type" value="Genomic_DNA"/>
</dbReference>
<dbReference type="Proteomes" id="UP000547510">
    <property type="component" value="Unassembled WGS sequence"/>
</dbReference>
<comment type="caution">
    <text evidence="1">The sequence shown here is derived from an EMBL/GenBank/DDBJ whole genome shotgun (WGS) entry which is preliminary data.</text>
</comment>
<keyword evidence="2" id="KW-1185">Reference proteome</keyword>
<gene>
    <name evidence="1" type="ORF">FHS29_004273</name>
</gene>
<dbReference type="AlphaFoldDB" id="A0A841CNG6"/>
<dbReference type="Pfam" id="PF04250">
    <property type="entry name" value="DUF429"/>
    <property type="match status" value="1"/>
</dbReference>
<accession>A0A841CNG6</accession>
<reference evidence="1 2" key="1">
    <citation type="submission" date="2020-08" db="EMBL/GenBank/DDBJ databases">
        <title>Genomic Encyclopedia of Type Strains, Phase III (KMG-III): the genomes of soil and plant-associated and newly described type strains.</title>
        <authorList>
            <person name="Whitman W."/>
        </authorList>
    </citation>
    <scope>NUCLEOTIDE SEQUENCE [LARGE SCALE GENOMIC DNA]</scope>
    <source>
        <strain evidence="1 2">CECT 8640</strain>
    </source>
</reference>
<proteinExistence type="predicted"/>
<sequence>MIAGVDGTPGGWVVALVASRARVRWHRVASAAEVVQLTAGCDAVGVDMPLRPPATGYRACDVRARELLGAARSSMFFAPVRAVLGCATYAEACEVSRASHGKAISKQAWHIVAKIREWQLELPSNVVEVHPETTFRVLDPRVTDSKRSTRGVAQRLIALRAFVDVPDVLADLPVGPSVDDVLDALAAAWSAARWSTGESRSLGDPPALIEV</sequence>
<name>A0A841CNG6_9PSEU</name>
<organism evidence="1 2">
    <name type="scientific">Saccharothrix tamanrassetensis</name>
    <dbReference type="NCBI Taxonomy" id="1051531"/>
    <lineage>
        <taxon>Bacteria</taxon>
        <taxon>Bacillati</taxon>
        <taxon>Actinomycetota</taxon>
        <taxon>Actinomycetes</taxon>
        <taxon>Pseudonocardiales</taxon>
        <taxon>Pseudonocardiaceae</taxon>
        <taxon>Saccharothrix</taxon>
    </lineage>
</organism>
<evidence type="ECO:0000313" key="2">
    <source>
        <dbReference type="Proteomes" id="UP000547510"/>
    </source>
</evidence>
<dbReference type="InterPro" id="IPR007362">
    <property type="entry name" value="DUF429"/>
</dbReference>